<dbReference type="RefSeq" id="WP_144677432.1">
    <property type="nucleotide sequence ID" value="NZ_JAYFNZ010000022.1"/>
</dbReference>
<sequence length="199" mass="21926">MPLPIVDYKFCPQCGKPLLSVDFSGQHRPHCPDCSFVFWGNFSLGVGGVVWHEGKVLLVQRAHNPGKGNWTIPGGYVEQDEQIAIAITREIREETGIHAKPLSVIALRDRPGEKHDAYVVFLLEYLGGTLQGEPEEVSDLGFFTLEECENLPIAQLSLSVIKASRTLLIPTSPGFLPQTGVKMIGGDQAILYQISKEQE</sequence>
<dbReference type="InterPro" id="IPR015797">
    <property type="entry name" value="NUDIX_hydrolase-like_dom_sf"/>
</dbReference>
<dbReference type="PRINTS" id="PR00502">
    <property type="entry name" value="NUDIXFAMILY"/>
</dbReference>
<dbReference type="InterPro" id="IPR020476">
    <property type="entry name" value="Nudix_hydrolase"/>
</dbReference>
<evidence type="ECO:0000256" key="3">
    <source>
        <dbReference type="ARBA" id="ARBA00022842"/>
    </source>
</evidence>
<dbReference type="Pfam" id="PF00293">
    <property type="entry name" value="NUDIX"/>
    <property type="match status" value="1"/>
</dbReference>
<protein>
    <submittedName>
        <fullName evidence="6">Hydrolase, NUDIX</fullName>
        <ecNumber evidence="6">3.6.1.-</ecNumber>
    </submittedName>
</protein>
<dbReference type="GO" id="GO:0016787">
    <property type="term" value="F:hydrolase activity"/>
    <property type="evidence" value="ECO:0007669"/>
    <property type="project" value="UniProtKB-KW"/>
</dbReference>
<dbReference type="AlphaFoldDB" id="A0A098AV42"/>
<evidence type="ECO:0000256" key="1">
    <source>
        <dbReference type="ARBA" id="ARBA00001946"/>
    </source>
</evidence>
<organism evidence="6">
    <name type="scientific">Desulfitobacterium hafniense</name>
    <name type="common">Desulfitobacterium frappieri</name>
    <dbReference type="NCBI Taxonomy" id="49338"/>
    <lineage>
        <taxon>Bacteria</taxon>
        <taxon>Bacillati</taxon>
        <taxon>Bacillota</taxon>
        <taxon>Clostridia</taxon>
        <taxon>Eubacteriales</taxon>
        <taxon>Desulfitobacteriaceae</taxon>
        <taxon>Desulfitobacterium</taxon>
    </lineage>
</organism>
<dbReference type="EC" id="3.6.1.-" evidence="6"/>
<keyword evidence="3" id="KW-0460">Magnesium</keyword>
<dbReference type="PROSITE" id="PS00893">
    <property type="entry name" value="NUDIX_BOX"/>
    <property type="match status" value="1"/>
</dbReference>
<feature type="domain" description="Nudix hydrolase" evidence="5">
    <location>
        <begin position="41"/>
        <end position="165"/>
    </location>
</feature>
<keyword evidence="2 4" id="KW-0378">Hydrolase</keyword>
<dbReference type="EMBL" id="LK996017">
    <property type="protein sequence ID" value="CDX00423.1"/>
    <property type="molecule type" value="Genomic_DNA"/>
</dbReference>
<dbReference type="InterPro" id="IPR000086">
    <property type="entry name" value="NUDIX_hydrolase_dom"/>
</dbReference>
<dbReference type="PANTHER" id="PTHR43222:SF2">
    <property type="entry name" value="NUDIX HYDROLASE 23, CHLOROPLASTIC"/>
    <property type="match status" value="1"/>
</dbReference>
<dbReference type="SUPFAM" id="SSF55811">
    <property type="entry name" value="Nudix"/>
    <property type="match status" value="1"/>
</dbReference>
<gene>
    <name evidence="6" type="ORF">DPCES_0536</name>
</gene>
<dbReference type="PANTHER" id="PTHR43222">
    <property type="entry name" value="NUDIX HYDROLASE 23"/>
    <property type="match status" value="1"/>
</dbReference>
<comment type="cofactor">
    <cofactor evidence="1">
        <name>Mg(2+)</name>
        <dbReference type="ChEBI" id="CHEBI:18420"/>
    </cofactor>
</comment>
<dbReference type="CDD" id="cd04691">
    <property type="entry name" value="NUDIX_ADPRase"/>
    <property type="match status" value="1"/>
</dbReference>
<dbReference type="InterPro" id="IPR020084">
    <property type="entry name" value="NUDIX_hydrolase_CS"/>
</dbReference>
<comment type="similarity">
    <text evidence="4">Belongs to the Nudix hydrolase family.</text>
</comment>
<evidence type="ECO:0000259" key="5">
    <source>
        <dbReference type="PROSITE" id="PS51462"/>
    </source>
</evidence>
<evidence type="ECO:0000313" key="6">
    <source>
        <dbReference type="EMBL" id="CDX00423.1"/>
    </source>
</evidence>
<proteinExistence type="inferred from homology"/>
<dbReference type="PATRIC" id="fig|49338.4.peg.570"/>
<dbReference type="Gene3D" id="3.90.79.10">
    <property type="entry name" value="Nucleoside Triphosphate Pyrophosphohydrolase"/>
    <property type="match status" value="1"/>
</dbReference>
<evidence type="ECO:0000256" key="2">
    <source>
        <dbReference type="ARBA" id="ARBA00022801"/>
    </source>
</evidence>
<dbReference type="PROSITE" id="PS51462">
    <property type="entry name" value="NUDIX"/>
    <property type="match status" value="1"/>
</dbReference>
<evidence type="ECO:0000256" key="4">
    <source>
        <dbReference type="RuleBase" id="RU003476"/>
    </source>
</evidence>
<name>A0A098AV42_DESHA</name>
<accession>A0A098AV42</accession>
<reference evidence="6" key="1">
    <citation type="submission" date="2014-07" db="EMBL/GenBank/DDBJ databases">
        <authorList>
            <person name="Hornung V.Bastian."/>
        </authorList>
    </citation>
    <scope>NUCLEOTIDE SEQUENCE</scope>
    <source>
        <strain evidence="6">PCE-S</strain>
    </source>
</reference>